<sequence>MLYGAKCWLTKSRHIQQLSVAEMRMLRWMAT</sequence>
<reference evidence="1" key="2">
    <citation type="journal article" date="2015" name="Data Brief">
        <title>Shoot transcriptome of the giant reed, Arundo donax.</title>
        <authorList>
            <person name="Barrero R.A."/>
            <person name="Guerrero F.D."/>
            <person name="Moolhuijzen P."/>
            <person name="Goolsby J.A."/>
            <person name="Tidwell J."/>
            <person name="Bellgard S.E."/>
            <person name="Bellgard M.I."/>
        </authorList>
    </citation>
    <scope>NUCLEOTIDE SEQUENCE</scope>
    <source>
        <tissue evidence="1">Shoot tissue taken approximately 20 cm above the soil surface</tissue>
    </source>
</reference>
<organism evidence="1">
    <name type="scientific">Arundo donax</name>
    <name type="common">Giant reed</name>
    <name type="synonym">Donax arundinaceus</name>
    <dbReference type="NCBI Taxonomy" id="35708"/>
    <lineage>
        <taxon>Eukaryota</taxon>
        <taxon>Viridiplantae</taxon>
        <taxon>Streptophyta</taxon>
        <taxon>Embryophyta</taxon>
        <taxon>Tracheophyta</taxon>
        <taxon>Spermatophyta</taxon>
        <taxon>Magnoliopsida</taxon>
        <taxon>Liliopsida</taxon>
        <taxon>Poales</taxon>
        <taxon>Poaceae</taxon>
        <taxon>PACMAD clade</taxon>
        <taxon>Arundinoideae</taxon>
        <taxon>Arundineae</taxon>
        <taxon>Arundo</taxon>
    </lineage>
</organism>
<reference evidence="1" key="1">
    <citation type="submission" date="2014-09" db="EMBL/GenBank/DDBJ databases">
        <authorList>
            <person name="Magalhaes I.L.F."/>
            <person name="Oliveira U."/>
            <person name="Santos F.R."/>
            <person name="Vidigal T.H.D.A."/>
            <person name="Brescovit A.D."/>
            <person name="Santos A.J."/>
        </authorList>
    </citation>
    <scope>NUCLEOTIDE SEQUENCE</scope>
    <source>
        <tissue evidence="1">Shoot tissue taken approximately 20 cm above the soil surface</tissue>
    </source>
</reference>
<dbReference type="EMBL" id="GBRH01168825">
    <property type="protein sequence ID" value="JAE29071.1"/>
    <property type="molecule type" value="Transcribed_RNA"/>
</dbReference>
<dbReference type="AlphaFoldDB" id="A0A0A9H2L4"/>
<protein>
    <submittedName>
        <fullName evidence="1">Uncharacterized protein</fullName>
    </submittedName>
</protein>
<proteinExistence type="predicted"/>
<evidence type="ECO:0000313" key="1">
    <source>
        <dbReference type="EMBL" id="JAE29071.1"/>
    </source>
</evidence>
<accession>A0A0A9H2L4</accession>
<name>A0A0A9H2L4_ARUDO</name>